<dbReference type="PANTHER" id="PTHR46472:SF1">
    <property type="entry name" value="NUCLEOREDOXIN"/>
    <property type="match status" value="1"/>
</dbReference>
<protein>
    <recommendedName>
        <fullName evidence="1">Thioredoxin domain-containing protein</fullName>
    </recommendedName>
</protein>
<dbReference type="InterPro" id="IPR013766">
    <property type="entry name" value="Thioredoxin_domain"/>
</dbReference>
<dbReference type="InterPro" id="IPR012336">
    <property type="entry name" value="Thioredoxin-like_fold"/>
</dbReference>
<evidence type="ECO:0000259" key="1">
    <source>
        <dbReference type="PROSITE" id="PS51352"/>
    </source>
</evidence>
<accession>A0A814BD07</accession>
<dbReference type="GO" id="GO:0030178">
    <property type="term" value="P:negative regulation of Wnt signaling pathway"/>
    <property type="evidence" value="ECO:0007669"/>
    <property type="project" value="TreeGrafter"/>
</dbReference>
<dbReference type="GO" id="GO:0004791">
    <property type="term" value="F:thioredoxin-disulfide reductase (NADPH) activity"/>
    <property type="evidence" value="ECO:0007669"/>
    <property type="project" value="TreeGrafter"/>
</dbReference>
<dbReference type="GO" id="GO:0031397">
    <property type="term" value="P:negative regulation of protein ubiquitination"/>
    <property type="evidence" value="ECO:0007669"/>
    <property type="project" value="TreeGrafter"/>
</dbReference>
<dbReference type="SUPFAM" id="SSF52833">
    <property type="entry name" value="Thioredoxin-like"/>
    <property type="match status" value="1"/>
</dbReference>
<dbReference type="AlphaFoldDB" id="A0A814BD07"/>
<dbReference type="Proteomes" id="UP000663860">
    <property type="component" value="Unassembled WGS sequence"/>
</dbReference>
<dbReference type="Gene3D" id="3.40.30.10">
    <property type="entry name" value="Glutaredoxin"/>
    <property type="match status" value="1"/>
</dbReference>
<evidence type="ECO:0000313" key="2">
    <source>
        <dbReference type="EMBL" id="CAF0924344.1"/>
    </source>
</evidence>
<dbReference type="GO" id="GO:0005634">
    <property type="term" value="C:nucleus"/>
    <property type="evidence" value="ECO:0007669"/>
    <property type="project" value="TreeGrafter"/>
</dbReference>
<dbReference type="PANTHER" id="PTHR46472">
    <property type="entry name" value="NUCLEOREDOXIN"/>
    <property type="match status" value="1"/>
</dbReference>
<dbReference type="Pfam" id="PF13905">
    <property type="entry name" value="Thioredoxin_8"/>
    <property type="match status" value="1"/>
</dbReference>
<dbReference type="InterPro" id="IPR036249">
    <property type="entry name" value="Thioredoxin-like_sf"/>
</dbReference>
<gene>
    <name evidence="2" type="ORF">IZO911_LOCUS13498</name>
</gene>
<feature type="domain" description="Thioredoxin" evidence="1">
    <location>
        <begin position="1"/>
        <end position="134"/>
    </location>
</feature>
<name>A0A814BD07_9BILA</name>
<comment type="caution">
    <text evidence="2">The sequence shown here is derived from an EMBL/GenBank/DDBJ whole genome shotgun (WGS) entry which is preliminary data.</text>
</comment>
<dbReference type="EMBL" id="CAJNOE010000108">
    <property type="protein sequence ID" value="CAF0924344.1"/>
    <property type="molecule type" value="Genomic_DNA"/>
</dbReference>
<proteinExistence type="predicted"/>
<evidence type="ECO:0000313" key="3">
    <source>
        <dbReference type="Proteomes" id="UP000663860"/>
    </source>
</evidence>
<organism evidence="2 3">
    <name type="scientific">Adineta steineri</name>
    <dbReference type="NCBI Taxonomy" id="433720"/>
    <lineage>
        <taxon>Eukaryota</taxon>
        <taxon>Metazoa</taxon>
        <taxon>Spiralia</taxon>
        <taxon>Gnathifera</taxon>
        <taxon>Rotifera</taxon>
        <taxon>Eurotatoria</taxon>
        <taxon>Bdelloidea</taxon>
        <taxon>Adinetida</taxon>
        <taxon>Adinetidae</taxon>
        <taxon>Adineta</taxon>
    </lineage>
</organism>
<dbReference type="PROSITE" id="PS51352">
    <property type="entry name" value="THIOREDOXIN_2"/>
    <property type="match status" value="1"/>
</dbReference>
<sequence>MAGVAKLFDGHILNKSDEKIDLDDEEYEETIIGLYFTASWCGPCQEFTPKLAKFYEQYSEEKNFEIIYIGSDDDEESFDEYYEKMPWLRLDFQQRKKVEELKKKFDIDGIPTLLLLEGESGDVICADATDKIAADPQGKKFPYHEKK</sequence>
<reference evidence="2" key="1">
    <citation type="submission" date="2021-02" db="EMBL/GenBank/DDBJ databases">
        <authorList>
            <person name="Nowell W R."/>
        </authorList>
    </citation>
    <scope>NUCLEOTIDE SEQUENCE</scope>
</reference>